<proteinExistence type="predicted"/>
<keyword evidence="3" id="KW-1185">Reference proteome</keyword>
<dbReference type="AlphaFoldDB" id="D4D591"/>
<reference evidence="3" key="1">
    <citation type="journal article" date="2011" name="Genome Biol.">
        <title>Comparative and functional genomics provide insights into the pathogenicity of dermatophytic fungi.</title>
        <authorList>
            <person name="Burmester A."/>
            <person name="Shelest E."/>
            <person name="Gloeckner G."/>
            <person name="Heddergott C."/>
            <person name="Schindler S."/>
            <person name="Staib P."/>
            <person name="Heidel A."/>
            <person name="Felder M."/>
            <person name="Petzold A."/>
            <person name="Szafranski K."/>
            <person name="Feuermann M."/>
            <person name="Pedruzzi I."/>
            <person name="Priebe S."/>
            <person name="Groth M."/>
            <person name="Winkler R."/>
            <person name="Li W."/>
            <person name="Kniemeyer O."/>
            <person name="Schroeckh V."/>
            <person name="Hertweck C."/>
            <person name="Hube B."/>
            <person name="White T.C."/>
            <person name="Platzer M."/>
            <person name="Guthke R."/>
            <person name="Heitman J."/>
            <person name="Woestemeyer J."/>
            <person name="Zipfel P.F."/>
            <person name="Monod M."/>
            <person name="Brakhage A.A."/>
        </authorList>
    </citation>
    <scope>NUCLEOTIDE SEQUENCE [LARGE SCALE GENOMIC DNA]</scope>
    <source>
        <strain evidence="3">HKI 0517</strain>
    </source>
</reference>
<gene>
    <name evidence="2" type="ORF">TRV_02261</name>
</gene>
<accession>D4D591</accession>
<feature type="non-terminal residue" evidence="2">
    <location>
        <position position="69"/>
    </location>
</feature>
<evidence type="ECO:0000313" key="2">
    <source>
        <dbReference type="EMBL" id="EFE42896.1"/>
    </source>
</evidence>
<protein>
    <submittedName>
        <fullName evidence="2">Uncharacterized protein</fullName>
    </submittedName>
</protein>
<dbReference type="KEGG" id="tve:TRV_02261"/>
<dbReference type="EMBL" id="ACYE01000120">
    <property type="protein sequence ID" value="EFE42896.1"/>
    <property type="molecule type" value="Genomic_DNA"/>
</dbReference>
<feature type="region of interest" description="Disordered" evidence="1">
    <location>
        <begin position="1"/>
        <end position="20"/>
    </location>
</feature>
<dbReference type="GeneID" id="9582146"/>
<dbReference type="Proteomes" id="UP000008383">
    <property type="component" value="Unassembled WGS sequence"/>
</dbReference>
<evidence type="ECO:0000256" key="1">
    <source>
        <dbReference type="SAM" id="MobiDB-lite"/>
    </source>
</evidence>
<sequence length="69" mass="7906">MRRKGTGEKKKKQEEQETSREGINLGLSVTLFTTNQKKIEQACNRQKVLYTAILSFLNQAPYEVASNCR</sequence>
<dbReference type="RefSeq" id="XP_003023514.1">
    <property type="nucleotide sequence ID" value="XM_003023468.1"/>
</dbReference>
<name>D4D591_TRIVH</name>
<dbReference type="HOGENOM" id="CLU_2783039_0_0_1"/>
<comment type="caution">
    <text evidence="2">The sequence shown here is derived from an EMBL/GenBank/DDBJ whole genome shotgun (WGS) entry which is preliminary data.</text>
</comment>
<organism evidence="2 3">
    <name type="scientific">Trichophyton verrucosum (strain HKI 0517)</name>
    <dbReference type="NCBI Taxonomy" id="663202"/>
    <lineage>
        <taxon>Eukaryota</taxon>
        <taxon>Fungi</taxon>
        <taxon>Dikarya</taxon>
        <taxon>Ascomycota</taxon>
        <taxon>Pezizomycotina</taxon>
        <taxon>Eurotiomycetes</taxon>
        <taxon>Eurotiomycetidae</taxon>
        <taxon>Onygenales</taxon>
        <taxon>Arthrodermataceae</taxon>
        <taxon>Trichophyton</taxon>
    </lineage>
</organism>
<evidence type="ECO:0000313" key="3">
    <source>
        <dbReference type="Proteomes" id="UP000008383"/>
    </source>
</evidence>